<organism evidence="2 3">
    <name type="scientific">Penicillium malachiteum</name>
    <dbReference type="NCBI Taxonomy" id="1324776"/>
    <lineage>
        <taxon>Eukaryota</taxon>
        <taxon>Fungi</taxon>
        <taxon>Dikarya</taxon>
        <taxon>Ascomycota</taxon>
        <taxon>Pezizomycotina</taxon>
        <taxon>Eurotiomycetes</taxon>
        <taxon>Eurotiomycetidae</taxon>
        <taxon>Eurotiales</taxon>
        <taxon>Aspergillaceae</taxon>
        <taxon>Penicillium</taxon>
    </lineage>
</organism>
<comment type="caution">
    <text evidence="2">The sequence shown here is derived from an EMBL/GenBank/DDBJ whole genome shotgun (WGS) entry which is preliminary data.</text>
</comment>
<dbReference type="EMBL" id="JAQJAN010000013">
    <property type="protein sequence ID" value="KAJ5712460.1"/>
    <property type="molecule type" value="Genomic_DNA"/>
</dbReference>
<feature type="compositionally biased region" description="Acidic residues" evidence="1">
    <location>
        <begin position="178"/>
        <end position="191"/>
    </location>
</feature>
<feature type="region of interest" description="Disordered" evidence="1">
    <location>
        <begin position="147"/>
        <end position="191"/>
    </location>
</feature>
<dbReference type="Gene3D" id="3.30.530.20">
    <property type="match status" value="1"/>
</dbReference>
<evidence type="ECO:0000313" key="2">
    <source>
        <dbReference type="EMBL" id="KAJ5712460.1"/>
    </source>
</evidence>
<keyword evidence="3" id="KW-1185">Reference proteome</keyword>
<dbReference type="AlphaFoldDB" id="A0AAD6MSX4"/>
<accession>A0AAD6MSX4</accession>
<dbReference type="SUPFAM" id="SSF55961">
    <property type="entry name" value="Bet v1-like"/>
    <property type="match status" value="1"/>
</dbReference>
<proteinExistence type="predicted"/>
<gene>
    <name evidence="2" type="ORF">N7493_008928</name>
</gene>
<sequence length="191" mass="21677">MGRFINHSKTLFSHPPSVVYDHVADEKTWFNQTDYECKMQAGDRIRQRLTVGSNTYIFKWRVITAIPGREFMVQMVNRIGCKDDGSPGADGTLTMSYELESPAEGTTLLSQTLVLDLPRGVLIEDDVFLLLAKPNLFERVHENLGKRLEEKTKEEQKNLEKAKDPECNENADSGDSSSESEDSDDDEEEEK</sequence>
<feature type="compositionally biased region" description="Basic and acidic residues" evidence="1">
    <location>
        <begin position="147"/>
        <end position="166"/>
    </location>
</feature>
<evidence type="ECO:0000256" key="1">
    <source>
        <dbReference type="SAM" id="MobiDB-lite"/>
    </source>
</evidence>
<dbReference type="Proteomes" id="UP001215712">
    <property type="component" value="Unassembled WGS sequence"/>
</dbReference>
<reference evidence="2" key="2">
    <citation type="submission" date="2023-01" db="EMBL/GenBank/DDBJ databases">
        <authorList>
            <person name="Petersen C."/>
        </authorList>
    </citation>
    <scope>NUCLEOTIDE SEQUENCE</scope>
    <source>
        <strain evidence="2">IBT 17514</strain>
    </source>
</reference>
<dbReference type="InterPro" id="IPR023393">
    <property type="entry name" value="START-like_dom_sf"/>
</dbReference>
<evidence type="ECO:0000313" key="3">
    <source>
        <dbReference type="Proteomes" id="UP001215712"/>
    </source>
</evidence>
<protein>
    <submittedName>
        <fullName evidence="2">Uncharacterized protein</fullName>
    </submittedName>
</protein>
<reference evidence="2" key="1">
    <citation type="journal article" date="2023" name="IMA Fungus">
        <title>Comparative genomic study of the Penicillium genus elucidates a diverse pangenome and 15 lateral gene transfer events.</title>
        <authorList>
            <person name="Petersen C."/>
            <person name="Sorensen T."/>
            <person name="Nielsen M.R."/>
            <person name="Sondergaard T.E."/>
            <person name="Sorensen J.L."/>
            <person name="Fitzpatrick D.A."/>
            <person name="Frisvad J.C."/>
            <person name="Nielsen K.L."/>
        </authorList>
    </citation>
    <scope>NUCLEOTIDE SEQUENCE</scope>
    <source>
        <strain evidence="2">IBT 17514</strain>
    </source>
</reference>
<name>A0AAD6MSX4_9EURO</name>